<evidence type="ECO:0000313" key="2">
    <source>
        <dbReference type="EMBL" id="KIX15482.1"/>
    </source>
</evidence>
<feature type="region of interest" description="Disordered" evidence="1">
    <location>
        <begin position="1"/>
        <end position="31"/>
    </location>
</feature>
<name>A0A0D2GLE5_9BACT</name>
<dbReference type="EMBL" id="AZAC01000003">
    <property type="protein sequence ID" value="KIX15482.1"/>
    <property type="molecule type" value="Genomic_DNA"/>
</dbReference>
<protein>
    <submittedName>
        <fullName evidence="2">Uncharacterized protein</fullName>
    </submittedName>
</protein>
<evidence type="ECO:0000256" key="1">
    <source>
        <dbReference type="SAM" id="MobiDB-lite"/>
    </source>
</evidence>
<reference evidence="2 3" key="1">
    <citation type="submission" date="2013-11" db="EMBL/GenBank/DDBJ databases">
        <title>Metagenomic analysis of a methanogenic consortium involved in long chain n-alkane degradation.</title>
        <authorList>
            <person name="Davidova I.A."/>
            <person name="Callaghan A.V."/>
            <person name="Wawrik B."/>
            <person name="Pruitt S."/>
            <person name="Marks C."/>
            <person name="Duncan K.E."/>
            <person name="Suflita J.M."/>
        </authorList>
    </citation>
    <scope>NUCLEOTIDE SEQUENCE [LARGE SCALE GENOMIC DNA]</scope>
    <source>
        <strain evidence="2 3">SPR</strain>
    </source>
</reference>
<comment type="caution">
    <text evidence="2">The sequence shown here is derived from an EMBL/GenBank/DDBJ whole genome shotgun (WGS) entry which is preliminary data.</text>
</comment>
<dbReference type="AlphaFoldDB" id="A0A0D2GLE5"/>
<sequence length="31" mass="3505">MLFSFSPVPPKKNQKGYIKNPDKGLKNSQVN</sequence>
<accession>A0A0D2GLE5</accession>
<proteinExistence type="predicted"/>
<dbReference type="InParanoid" id="A0A0D2GLE5"/>
<organism evidence="2 3">
    <name type="scientific">Dethiosulfatarculus sandiegensis</name>
    <dbReference type="NCBI Taxonomy" id="1429043"/>
    <lineage>
        <taxon>Bacteria</taxon>
        <taxon>Pseudomonadati</taxon>
        <taxon>Thermodesulfobacteriota</taxon>
        <taxon>Desulfarculia</taxon>
        <taxon>Desulfarculales</taxon>
        <taxon>Desulfarculaceae</taxon>
        <taxon>Dethiosulfatarculus</taxon>
    </lineage>
</organism>
<keyword evidence="3" id="KW-1185">Reference proteome</keyword>
<gene>
    <name evidence="2" type="ORF">X474_04420</name>
</gene>
<dbReference type="Proteomes" id="UP000032233">
    <property type="component" value="Unassembled WGS sequence"/>
</dbReference>
<evidence type="ECO:0000313" key="3">
    <source>
        <dbReference type="Proteomes" id="UP000032233"/>
    </source>
</evidence>